<evidence type="ECO:0000256" key="1">
    <source>
        <dbReference type="SAM" id="SignalP"/>
    </source>
</evidence>
<dbReference type="RefSeq" id="WP_201169522.1">
    <property type="nucleotide sequence ID" value="NZ_JAEPWM010000003.1"/>
</dbReference>
<feature type="signal peptide" evidence="1">
    <location>
        <begin position="1"/>
        <end position="21"/>
    </location>
</feature>
<protein>
    <submittedName>
        <fullName evidence="2">Uncharacterized protein</fullName>
    </submittedName>
</protein>
<keyword evidence="3" id="KW-1185">Reference proteome</keyword>
<dbReference type="Proteomes" id="UP000630528">
    <property type="component" value="Unassembled WGS sequence"/>
</dbReference>
<reference evidence="2" key="2">
    <citation type="submission" date="2021-01" db="EMBL/GenBank/DDBJ databases">
        <authorList>
            <person name="Kang M."/>
        </authorList>
    </citation>
    <scope>NUCLEOTIDE SEQUENCE</scope>
    <source>
        <strain evidence="2">KACC 17527</strain>
    </source>
</reference>
<dbReference type="EMBL" id="JAEPWM010000003">
    <property type="protein sequence ID" value="MBK6006407.1"/>
    <property type="molecule type" value="Genomic_DNA"/>
</dbReference>
<keyword evidence="1" id="KW-0732">Signal</keyword>
<comment type="caution">
    <text evidence="2">The sequence shown here is derived from an EMBL/GenBank/DDBJ whole genome shotgun (WGS) entry which is preliminary data.</text>
</comment>
<feature type="chain" id="PRO_5038010240" evidence="1">
    <location>
        <begin position="22"/>
        <end position="68"/>
    </location>
</feature>
<dbReference type="AlphaFoldDB" id="A0A934WMQ5"/>
<reference evidence="2" key="1">
    <citation type="journal article" date="2012" name="J. Microbiol. Biotechnol.">
        <title>Ramlibacter ginsenosidimutans sp. nov., with ginsenoside-converting activity.</title>
        <authorList>
            <person name="Wang L."/>
            <person name="An D.S."/>
            <person name="Kim S.G."/>
            <person name="Jin F.X."/>
            <person name="Kim S.C."/>
            <person name="Lee S.T."/>
            <person name="Im W.T."/>
        </authorList>
    </citation>
    <scope>NUCLEOTIDE SEQUENCE</scope>
    <source>
        <strain evidence="2">KACC 17527</strain>
    </source>
</reference>
<proteinExistence type="predicted"/>
<evidence type="ECO:0000313" key="3">
    <source>
        <dbReference type="Proteomes" id="UP000630528"/>
    </source>
</evidence>
<accession>A0A934WMQ5</accession>
<gene>
    <name evidence="2" type="ORF">JJB11_09915</name>
</gene>
<evidence type="ECO:0000313" key="2">
    <source>
        <dbReference type="EMBL" id="MBK6006407.1"/>
    </source>
</evidence>
<name>A0A934WMQ5_9BURK</name>
<organism evidence="2 3">
    <name type="scientific">Ramlibacter ginsenosidimutans</name>
    <dbReference type="NCBI Taxonomy" id="502333"/>
    <lineage>
        <taxon>Bacteria</taxon>
        <taxon>Pseudomonadati</taxon>
        <taxon>Pseudomonadota</taxon>
        <taxon>Betaproteobacteria</taxon>
        <taxon>Burkholderiales</taxon>
        <taxon>Comamonadaceae</taxon>
        <taxon>Ramlibacter</taxon>
    </lineage>
</organism>
<sequence length="68" mass="7238">MRLRPLRLAALVLALAAPLAAQPQGLPRHVPGTICYTPQGWCWAVYPGPAGTRCACPANGLWFQGVLV</sequence>